<sequence>MTETQALDRERIRELFDLRSSYNQRMGGDFTADPYPVWHELRESGPVHEGTVHELTGYPGSAIFQGLPEPDRPHYSAFGHAALDAAYRNPEVFASSPDEVDPTGRTDVSNSMLSMAGDQHRRYRALVQPSFVPAKARWWITNWIERTVQELIDGFVADGRAELNVDFCAAIPLLTITGGFGMPPEQALEVRESLHDPMKIVQMLQPIVAARREAPRDDLISVLVEAELKEEDGGTHRLSDAEIYSFALLLLLAGSGTTWKQMGITITALLQRPELLQRVKEDRSLLRPATEEALRWMPTDPMFSRYVTRDVDFHGTRLPAGAVLHLCLGAANRDPSRWERPDEYDVTRTMRASFAFGGGPHICLGMHVARAEIATGIGALLDRLPGLRLDPAAEPPRFIGMYERGVTEIPVLFGQ</sequence>
<dbReference type="Pfam" id="PF00067">
    <property type="entry name" value="p450"/>
    <property type="match status" value="1"/>
</dbReference>
<dbReference type="InterPro" id="IPR001128">
    <property type="entry name" value="Cyt_P450"/>
</dbReference>
<reference evidence="3 4" key="1">
    <citation type="submission" date="2020-10" db="EMBL/GenBank/DDBJ databases">
        <title>Sequencing the genomes of 1000 actinobacteria strains.</title>
        <authorList>
            <person name="Klenk H.-P."/>
        </authorList>
    </citation>
    <scope>NUCLEOTIDE SEQUENCE [LARGE SCALE GENOMIC DNA]</scope>
    <source>
        <strain evidence="3 4">DSM 46744</strain>
    </source>
</reference>
<evidence type="ECO:0000313" key="4">
    <source>
        <dbReference type="Proteomes" id="UP000627838"/>
    </source>
</evidence>
<comment type="similarity">
    <text evidence="1 2">Belongs to the cytochrome P450 family.</text>
</comment>
<dbReference type="EMBL" id="JADBDZ010000001">
    <property type="protein sequence ID" value="MBE1536850.1"/>
    <property type="molecule type" value="Genomic_DNA"/>
</dbReference>
<dbReference type="SUPFAM" id="SSF48264">
    <property type="entry name" value="Cytochrome P450"/>
    <property type="match status" value="1"/>
</dbReference>
<name>A0ABR9K3E1_9ACTN</name>
<keyword evidence="2" id="KW-0503">Monooxygenase</keyword>
<evidence type="ECO:0000256" key="1">
    <source>
        <dbReference type="ARBA" id="ARBA00010617"/>
    </source>
</evidence>
<evidence type="ECO:0000256" key="2">
    <source>
        <dbReference type="RuleBase" id="RU000461"/>
    </source>
</evidence>
<dbReference type="PANTHER" id="PTHR46696">
    <property type="entry name" value="P450, PUTATIVE (EUROFUNG)-RELATED"/>
    <property type="match status" value="1"/>
</dbReference>
<dbReference type="PRINTS" id="PR00359">
    <property type="entry name" value="BP450"/>
</dbReference>
<dbReference type="InterPro" id="IPR017972">
    <property type="entry name" value="Cyt_P450_CS"/>
</dbReference>
<dbReference type="InterPro" id="IPR036396">
    <property type="entry name" value="Cyt_P450_sf"/>
</dbReference>
<accession>A0ABR9K3E1</accession>
<protein>
    <submittedName>
        <fullName evidence="3">Cytochrome P450</fullName>
    </submittedName>
</protein>
<dbReference type="Gene3D" id="1.10.630.10">
    <property type="entry name" value="Cytochrome P450"/>
    <property type="match status" value="1"/>
</dbReference>
<evidence type="ECO:0000313" key="3">
    <source>
        <dbReference type="EMBL" id="MBE1536850.1"/>
    </source>
</evidence>
<dbReference type="Proteomes" id="UP000627838">
    <property type="component" value="Unassembled WGS sequence"/>
</dbReference>
<keyword evidence="2" id="KW-0408">Iron</keyword>
<gene>
    <name evidence="3" type="ORF">H4W34_006683</name>
</gene>
<dbReference type="RefSeq" id="WP_192762832.1">
    <property type="nucleotide sequence ID" value="NZ_JADBDZ010000001.1"/>
</dbReference>
<proteinExistence type="inferred from homology"/>
<comment type="caution">
    <text evidence="3">The sequence shown here is derived from an EMBL/GenBank/DDBJ whole genome shotgun (WGS) entry which is preliminary data.</text>
</comment>
<dbReference type="InterPro" id="IPR002397">
    <property type="entry name" value="Cyt_P450_B"/>
</dbReference>
<dbReference type="PROSITE" id="PS00086">
    <property type="entry name" value="CYTOCHROME_P450"/>
    <property type="match status" value="1"/>
</dbReference>
<keyword evidence="2" id="KW-0560">Oxidoreductase</keyword>
<keyword evidence="2" id="KW-0479">Metal-binding</keyword>
<organism evidence="3 4">
    <name type="scientific">Actinomadura algeriensis</name>
    <dbReference type="NCBI Taxonomy" id="1679523"/>
    <lineage>
        <taxon>Bacteria</taxon>
        <taxon>Bacillati</taxon>
        <taxon>Actinomycetota</taxon>
        <taxon>Actinomycetes</taxon>
        <taxon>Streptosporangiales</taxon>
        <taxon>Thermomonosporaceae</taxon>
        <taxon>Actinomadura</taxon>
    </lineage>
</organism>
<dbReference type="PANTHER" id="PTHR46696:SF3">
    <property type="entry name" value="PULCHERRIMINIC ACID SYNTHASE"/>
    <property type="match status" value="1"/>
</dbReference>
<keyword evidence="4" id="KW-1185">Reference proteome</keyword>
<keyword evidence="2" id="KW-0349">Heme</keyword>